<dbReference type="Proteomes" id="UP001148932">
    <property type="component" value="Unassembled WGS sequence"/>
</dbReference>
<evidence type="ECO:0008006" key="3">
    <source>
        <dbReference type="Google" id="ProtNLM"/>
    </source>
</evidence>
<name>A0ABT5RWP0_9BURK</name>
<dbReference type="SUPFAM" id="SSF53335">
    <property type="entry name" value="S-adenosyl-L-methionine-dependent methyltransferases"/>
    <property type="match status" value="1"/>
</dbReference>
<evidence type="ECO:0000313" key="2">
    <source>
        <dbReference type="Proteomes" id="UP001148932"/>
    </source>
</evidence>
<evidence type="ECO:0000313" key="1">
    <source>
        <dbReference type="EMBL" id="MDD2178121.1"/>
    </source>
</evidence>
<proteinExistence type="predicted"/>
<gene>
    <name evidence="1" type="ORF">OIN59_11810</name>
</gene>
<dbReference type="Gene3D" id="3.40.50.150">
    <property type="entry name" value="Vaccinia Virus protein VP39"/>
    <property type="match status" value="1"/>
</dbReference>
<accession>A0ABT5RWP0</accession>
<sequence>MSAPPSPSILPFAPQPSASALAQALGVPVFTPHWHMPQYPDGAVGPWQMKRTGVGLDRGYHSGPCVTSGSAVLMRQSAAGGWETWMSLSPMEVESQELACRHAQGHTVVMGLGMGWVAANIALQPSVERVTVVERDGDVLELFGRCRVLEGLPESAARKVELVQADALQWQPQGAPVDFLYADIWLHLAEPQTLAEVQRMQANVQADQVYFWGQELVLGAMASAQAAPGTPAWADAVDRAVRETDLPMLAQAEEGYANLIARVLQLRSQGRHPASA</sequence>
<organism evidence="1 2">
    <name type="scientific">Acidovorax benzenivorans</name>
    <dbReference type="NCBI Taxonomy" id="2987520"/>
    <lineage>
        <taxon>Bacteria</taxon>
        <taxon>Pseudomonadati</taxon>
        <taxon>Pseudomonadota</taxon>
        <taxon>Betaproteobacteria</taxon>
        <taxon>Burkholderiales</taxon>
        <taxon>Comamonadaceae</taxon>
        <taxon>Acidovorax</taxon>
    </lineage>
</organism>
<dbReference type="RefSeq" id="WP_274110487.1">
    <property type="nucleotide sequence ID" value="NZ_JAPCKI010000005.1"/>
</dbReference>
<keyword evidence="2" id="KW-1185">Reference proteome</keyword>
<dbReference type="EMBL" id="JAPCKI010000005">
    <property type="protein sequence ID" value="MDD2178121.1"/>
    <property type="molecule type" value="Genomic_DNA"/>
</dbReference>
<comment type="caution">
    <text evidence="1">The sequence shown here is derived from an EMBL/GenBank/DDBJ whole genome shotgun (WGS) entry which is preliminary data.</text>
</comment>
<dbReference type="InterPro" id="IPR029063">
    <property type="entry name" value="SAM-dependent_MTases_sf"/>
</dbReference>
<protein>
    <recommendedName>
        <fullName evidence="3">Methyltransferase domain-containing protein</fullName>
    </recommendedName>
</protein>
<reference evidence="1" key="1">
    <citation type="submission" date="2022-10" db="EMBL/GenBank/DDBJ databases">
        <title>Description of microaerobic benzene degrading bacteria.</title>
        <authorList>
            <person name="Bedics A."/>
            <person name="Tancsics A."/>
            <person name="Banerjee S."/>
        </authorList>
    </citation>
    <scope>NUCLEOTIDE SEQUENCE</scope>
    <source>
        <strain evidence="1">D2M1</strain>
    </source>
</reference>